<dbReference type="EMBL" id="CAVMJV010000023">
    <property type="protein sequence ID" value="CAK5073309.1"/>
    <property type="molecule type" value="Genomic_DNA"/>
</dbReference>
<evidence type="ECO:0000313" key="1">
    <source>
        <dbReference type="EMBL" id="CAK5073309.1"/>
    </source>
</evidence>
<protein>
    <submittedName>
        <fullName evidence="1">Uncharacterized protein</fullName>
    </submittedName>
</protein>
<reference evidence="1" key="1">
    <citation type="submission" date="2023-11" db="EMBL/GenBank/DDBJ databases">
        <authorList>
            <person name="Poullet M."/>
        </authorList>
    </citation>
    <scope>NUCLEOTIDE SEQUENCE</scope>
    <source>
        <strain evidence="1">E1834</strain>
    </source>
</reference>
<comment type="caution">
    <text evidence="1">The sequence shown here is derived from an EMBL/GenBank/DDBJ whole genome shotgun (WGS) entry which is preliminary data.</text>
</comment>
<gene>
    <name evidence="1" type="ORF">MENTE1834_LOCUS19969</name>
</gene>
<dbReference type="Proteomes" id="UP001497535">
    <property type="component" value="Unassembled WGS sequence"/>
</dbReference>
<accession>A0ACB0Z2V1</accession>
<name>A0ACB0Z2V1_MELEN</name>
<proteinExistence type="predicted"/>
<organism evidence="1 2">
    <name type="scientific">Meloidogyne enterolobii</name>
    <name type="common">Root-knot nematode worm</name>
    <name type="synonym">Meloidogyne mayaguensis</name>
    <dbReference type="NCBI Taxonomy" id="390850"/>
    <lineage>
        <taxon>Eukaryota</taxon>
        <taxon>Metazoa</taxon>
        <taxon>Ecdysozoa</taxon>
        <taxon>Nematoda</taxon>
        <taxon>Chromadorea</taxon>
        <taxon>Rhabditida</taxon>
        <taxon>Tylenchina</taxon>
        <taxon>Tylenchomorpha</taxon>
        <taxon>Tylenchoidea</taxon>
        <taxon>Meloidogynidae</taxon>
        <taxon>Meloidogyninae</taxon>
        <taxon>Meloidogyne</taxon>
    </lineage>
</organism>
<sequence length="246" mass="28890">MVEKDLDMGLVEDFGKEQFCELDVELNCSLDGKQDLVSVEFPIPTEIHVFQEIASEEDIHVSHEEVKEEIVCSKREECFVLEKVSEDCVDLKELEEDFDLKKILEEKVDEKECLEFKLEVFEKDPEKEILPSRDKLKVLKENENIVEKRKMLRSKLRESRILAKLKCEILRKEIVRNNFGKDFECGFLKRKITGRFFLGVRGCLNSEKLVTLIGVFNYSENFSKEMNHQMQNSKPMKVLEPMKALF</sequence>
<evidence type="ECO:0000313" key="2">
    <source>
        <dbReference type="Proteomes" id="UP001497535"/>
    </source>
</evidence>
<keyword evidence="2" id="KW-1185">Reference proteome</keyword>